<proteinExistence type="predicted"/>
<dbReference type="AlphaFoldDB" id="A0A9D2FQI9"/>
<evidence type="ECO:0000313" key="2">
    <source>
        <dbReference type="Proteomes" id="UP000824056"/>
    </source>
</evidence>
<dbReference type="InterPro" id="IPR022476">
    <property type="entry name" value="Spore_YabP/YqfC"/>
</dbReference>
<evidence type="ECO:0000313" key="1">
    <source>
        <dbReference type="EMBL" id="HIZ65608.1"/>
    </source>
</evidence>
<sequence length="91" mass="10744">MKRRLGDFTGKIGDSLQIPRDLSYRESVLTLTGSRELFIENYKCIRRYQDTCILLFSKQNKIQIEGSRLEIVYYTDVEMKITGKICRIIFL</sequence>
<reference evidence="1" key="1">
    <citation type="journal article" date="2021" name="PeerJ">
        <title>Extensive microbial diversity within the chicken gut microbiome revealed by metagenomics and culture.</title>
        <authorList>
            <person name="Gilroy R."/>
            <person name="Ravi A."/>
            <person name="Getino M."/>
            <person name="Pursley I."/>
            <person name="Horton D.L."/>
            <person name="Alikhan N.F."/>
            <person name="Baker D."/>
            <person name="Gharbi K."/>
            <person name="Hall N."/>
            <person name="Watson M."/>
            <person name="Adriaenssens E.M."/>
            <person name="Foster-Nyarko E."/>
            <person name="Jarju S."/>
            <person name="Secka A."/>
            <person name="Antonio M."/>
            <person name="Oren A."/>
            <person name="Chaudhuri R.R."/>
            <person name="La Ragione R."/>
            <person name="Hildebrand F."/>
            <person name="Pallen M.J."/>
        </authorList>
    </citation>
    <scope>NUCLEOTIDE SEQUENCE</scope>
    <source>
        <strain evidence="1">1068</strain>
    </source>
</reference>
<protein>
    <submittedName>
        <fullName evidence="1">YabP/YqfC family sporulation protein</fullName>
    </submittedName>
</protein>
<dbReference type="Pfam" id="PF07873">
    <property type="entry name" value="YabP"/>
    <property type="match status" value="1"/>
</dbReference>
<dbReference type="Proteomes" id="UP000824056">
    <property type="component" value="Unassembled WGS sequence"/>
</dbReference>
<comment type="caution">
    <text evidence="1">The sequence shown here is derived from an EMBL/GenBank/DDBJ whole genome shotgun (WGS) entry which is preliminary data.</text>
</comment>
<organism evidence="1 2">
    <name type="scientific">Candidatus Blautia pullicola</name>
    <dbReference type="NCBI Taxonomy" id="2838498"/>
    <lineage>
        <taxon>Bacteria</taxon>
        <taxon>Bacillati</taxon>
        <taxon>Bacillota</taxon>
        <taxon>Clostridia</taxon>
        <taxon>Lachnospirales</taxon>
        <taxon>Lachnospiraceae</taxon>
        <taxon>Blautia</taxon>
    </lineage>
</organism>
<name>A0A9D2FQI9_9FIRM</name>
<reference evidence="1" key="2">
    <citation type="submission" date="2021-04" db="EMBL/GenBank/DDBJ databases">
        <authorList>
            <person name="Gilroy R."/>
        </authorList>
    </citation>
    <scope>NUCLEOTIDE SEQUENCE</scope>
    <source>
        <strain evidence="1">1068</strain>
    </source>
</reference>
<accession>A0A9D2FQI9</accession>
<gene>
    <name evidence="1" type="ORF">H9809_06895</name>
</gene>
<dbReference type="EMBL" id="DXBG01000166">
    <property type="protein sequence ID" value="HIZ65608.1"/>
    <property type="molecule type" value="Genomic_DNA"/>
</dbReference>